<dbReference type="AlphaFoldDB" id="A0A5J4LDY9"/>
<dbReference type="InterPro" id="IPR015421">
    <property type="entry name" value="PyrdxlP-dep_Trfase_major"/>
</dbReference>
<reference evidence="6 7" key="1">
    <citation type="submission" date="2019-10" db="EMBL/GenBank/DDBJ databases">
        <title>Whole genome shotgun sequence of Streptomyces angustmyceticus NBRC 3934.</title>
        <authorList>
            <person name="Hosoyama A."/>
            <person name="Ichikawa N."/>
            <person name="Kimura A."/>
            <person name="Kitahashi Y."/>
            <person name="Komaki H."/>
            <person name="Uohara A."/>
        </authorList>
    </citation>
    <scope>NUCLEOTIDE SEQUENCE [LARGE SCALE GENOMIC DNA]</scope>
    <source>
        <strain evidence="6 7">NBRC 3934</strain>
    </source>
</reference>
<dbReference type="PANTHER" id="PTHR42790">
    <property type="entry name" value="AMINOTRANSFERASE"/>
    <property type="match status" value="1"/>
</dbReference>
<gene>
    <name evidence="6" type="ORF">San01_48840</name>
</gene>
<evidence type="ECO:0000259" key="5">
    <source>
        <dbReference type="Pfam" id="PF00155"/>
    </source>
</evidence>
<evidence type="ECO:0000313" key="6">
    <source>
        <dbReference type="EMBL" id="GES32397.1"/>
    </source>
</evidence>
<dbReference type="InterPro" id="IPR004839">
    <property type="entry name" value="Aminotransferase_I/II_large"/>
</dbReference>
<dbReference type="GO" id="GO:0030170">
    <property type="term" value="F:pyridoxal phosphate binding"/>
    <property type="evidence" value="ECO:0007669"/>
    <property type="project" value="InterPro"/>
</dbReference>
<dbReference type="Gene3D" id="3.40.640.10">
    <property type="entry name" value="Type I PLP-dependent aspartate aminotransferase-like (Major domain)"/>
    <property type="match status" value="1"/>
</dbReference>
<dbReference type="GO" id="GO:1901605">
    <property type="term" value="P:alpha-amino acid metabolic process"/>
    <property type="evidence" value="ECO:0007669"/>
    <property type="project" value="TreeGrafter"/>
</dbReference>
<evidence type="ECO:0000256" key="2">
    <source>
        <dbReference type="ARBA" id="ARBA00022576"/>
    </source>
</evidence>
<dbReference type="EMBL" id="BLAG01000014">
    <property type="protein sequence ID" value="GES32397.1"/>
    <property type="molecule type" value="Genomic_DNA"/>
</dbReference>
<proteinExistence type="predicted"/>
<evidence type="ECO:0000256" key="4">
    <source>
        <dbReference type="ARBA" id="ARBA00022898"/>
    </source>
</evidence>
<name>A0A5J4LDY9_9ACTN</name>
<organism evidence="6 7">
    <name type="scientific">Streptomyces angustmyceticus</name>
    <dbReference type="NCBI Taxonomy" id="285578"/>
    <lineage>
        <taxon>Bacteria</taxon>
        <taxon>Bacillati</taxon>
        <taxon>Actinomycetota</taxon>
        <taxon>Actinomycetes</taxon>
        <taxon>Kitasatosporales</taxon>
        <taxon>Streptomycetaceae</taxon>
        <taxon>Streptomyces</taxon>
    </lineage>
</organism>
<dbReference type="Proteomes" id="UP000325598">
    <property type="component" value="Unassembled WGS sequence"/>
</dbReference>
<dbReference type="InterPro" id="IPR015424">
    <property type="entry name" value="PyrdxlP-dep_Trfase"/>
</dbReference>
<dbReference type="PANTHER" id="PTHR42790:SF19">
    <property type="entry name" value="KYNURENINE_ALPHA-AMINOADIPATE AMINOTRANSFERASE, MITOCHONDRIAL"/>
    <property type="match status" value="1"/>
</dbReference>
<dbReference type="Pfam" id="PF00155">
    <property type="entry name" value="Aminotran_1_2"/>
    <property type="match status" value="1"/>
</dbReference>
<comment type="caution">
    <text evidence="6">The sequence shown here is derived from an EMBL/GenBank/DDBJ whole genome shotgun (WGS) entry which is preliminary data.</text>
</comment>
<keyword evidence="3" id="KW-0808">Transferase</keyword>
<accession>A0A5J4LDY9</accession>
<keyword evidence="4" id="KW-0663">Pyridoxal phosphate</keyword>
<protein>
    <recommendedName>
        <fullName evidence="5">Aminotransferase class I/classII large domain-containing protein</fullName>
    </recommendedName>
</protein>
<feature type="domain" description="Aminotransferase class I/classII large" evidence="5">
    <location>
        <begin position="83"/>
        <end position="431"/>
    </location>
</feature>
<evidence type="ECO:0000256" key="3">
    <source>
        <dbReference type="ARBA" id="ARBA00022679"/>
    </source>
</evidence>
<sequence>MSHVSPTTVLAADELHGSLGDPLMEVMNFLNEVTSRYPQAISFGPGRPYEGLFEVERIGDYLDAYTRHLSEDLGRTPDEVRTQLFQYGRTNGQIHELVARALRNDEAIDADPASLVVTVGCQEGMFLALRALFRDSSDVLLVSSPCYVGITGAARLLDIETVHVPEGENGIDPDVLRRTVADLRAAGKRPRALYLVPDFSNPTGTCLPLPTRHRLLDMAEEEDLLLLEDNPYGFFTRTGTGLPTLKALDSRRRVIYLGSFAKTCFPGARVGYVVADQHVQAPDGSRTLLADELSKIKGMVTVNTPALSQAVIGGMLLTHDFRLREANKPAADFYQENLKVLLESLDRLLPPERREAAGIHWNSPEGGFFLTLTLPVPADNALLEESAREHGVIWTPMSYFYPDPDSGGRHQMRLSLSYLTPAQVAEGARRLVGLLERSCA</sequence>
<dbReference type="CDD" id="cd00609">
    <property type="entry name" value="AAT_like"/>
    <property type="match status" value="1"/>
</dbReference>
<dbReference type="InterPro" id="IPR015422">
    <property type="entry name" value="PyrdxlP-dep_Trfase_small"/>
</dbReference>
<dbReference type="GO" id="GO:0008483">
    <property type="term" value="F:transaminase activity"/>
    <property type="evidence" value="ECO:0007669"/>
    <property type="project" value="UniProtKB-KW"/>
</dbReference>
<keyword evidence="7" id="KW-1185">Reference proteome</keyword>
<comment type="cofactor">
    <cofactor evidence="1">
        <name>pyridoxal 5'-phosphate</name>
        <dbReference type="ChEBI" id="CHEBI:597326"/>
    </cofactor>
</comment>
<dbReference type="Gene3D" id="3.90.1150.10">
    <property type="entry name" value="Aspartate Aminotransferase, domain 1"/>
    <property type="match status" value="1"/>
</dbReference>
<keyword evidence="2" id="KW-0032">Aminotransferase</keyword>
<evidence type="ECO:0000313" key="7">
    <source>
        <dbReference type="Proteomes" id="UP000325598"/>
    </source>
</evidence>
<evidence type="ECO:0000256" key="1">
    <source>
        <dbReference type="ARBA" id="ARBA00001933"/>
    </source>
</evidence>
<dbReference type="SUPFAM" id="SSF53383">
    <property type="entry name" value="PLP-dependent transferases"/>
    <property type="match status" value="1"/>
</dbReference>
<dbReference type="InterPro" id="IPR050859">
    <property type="entry name" value="Class-I_PLP-dep_aminotransf"/>
</dbReference>